<gene>
    <name evidence="1" type="ordered locus">Mthe_0576</name>
</gene>
<dbReference type="RefSeq" id="WP_011695764.1">
    <property type="nucleotide sequence ID" value="NC_008553.1"/>
</dbReference>
<protein>
    <submittedName>
        <fullName evidence="1">Uncharacterized protein</fullName>
    </submittedName>
</protein>
<dbReference type="GeneID" id="4462557"/>
<dbReference type="KEGG" id="mtp:Mthe_0576"/>
<sequence length="125" mass="13817">MQRLMMLVIVASLVLSPALSIPKVVEKDISKSELEELEELFSGSQVGQNATEAAPSAEIPEYSDYVSTDETSINMIYSPPYISDLVNNTLFSELSMLMNVSISPPYISLNMSVPRTAYKIRHVIS</sequence>
<proteinExistence type="predicted"/>
<dbReference type="HOGENOM" id="CLU_1987666_0_0_2"/>
<evidence type="ECO:0000313" key="2">
    <source>
        <dbReference type="Proteomes" id="UP000000674"/>
    </source>
</evidence>
<name>A0B6P3_METTP</name>
<dbReference type="STRING" id="349307.Mthe_0576"/>
<accession>A0B6P3</accession>
<keyword evidence="2" id="KW-1185">Reference proteome</keyword>
<dbReference type="AlphaFoldDB" id="A0B6P3"/>
<evidence type="ECO:0000313" key="1">
    <source>
        <dbReference type="EMBL" id="ABK14367.1"/>
    </source>
</evidence>
<dbReference type="Proteomes" id="UP000000674">
    <property type="component" value="Chromosome"/>
</dbReference>
<reference evidence="1 2" key="1">
    <citation type="submission" date="2006-10" db="EMBL/GenBank/DDBJ databases">
        <title>Complete sequence of Methanosaeta thermophila PT.</title>
        <authorList>
            <consortium name="US DOE Joint Genome Institute"/>
            <person name="Copeland A."/>
            <person name="Lucas S."/>
            <person name="Lapidus A."/>
            <person name="Barry K."/>
            <person name="Detter J.C."/>
            <person name="Glavina del Rio T."/>
            <person name="Hammon N."/>
            <person name="Israni S."/>
            <person name="Pitluck S."/>
            <person name="Chain P."/>
            <person name="Malfatti S."/>
            <person name="Shin M."/>
            <person name="Vergez L."/>
            <person name="Schmutz J."/>
            <person name="Larimer F."/>
            <person name="Land M."/>
            <person name="Hauser L."/>
            <person name="Kyrpides N."/>
            <person name="Kim E."/>
            <person name="Smith K.S."/>
            <person name="Ingram-Smith C."/>
            <person name="Richardson P."/>
        </authorList>
    </citation>
    <scope>NUCLEOTIDE SEQUENCE [LARGE SCALE GENOMIC DNA]</scope>
    <source>
        <strain evidence="2">DSM 6194 / JCM 14653 / NBRC 101360 / PT</strain>
    </source>
</reference>
<dbReference type="EMBL" id="CP000477">
    <property type="protein sequence ID" value="ABK14367.1"/>
    <property type="molecule type" value="Genomic_DNA"/>
</dbReference>
<organism evidence="1 2">
    <name type="scientific">Methanothrix thermoacetophila (strain DSM 6194 / JCM 14653 / NBRC 101360 / PT)</name>
    <name type="common">Methanosaeta thermophila</name>
    <dbReference type="NCBI Taxonomy" id="349307"/>
    <lineage>
        <taxon>Archaea</taxon>
        <taxon>Methanobacteriati</taxon>
        <taxon>Methanobacteriota</taxon>
        <taxon>Stenosarchaea group</taxon>
        <taxon>Methanomicrobia</taxon>
        <taxon>Methanotrichales</taxon>
        <taxon>Methanotrichaceae</taxon>
        <taxon>Methanothrix</taxon>
    </lineage>
</organism>